<evidence type="ECO:0000256" key="3">
    <source>
        <dbReference type="ARBA" id="ARBA00022664"/>
    </source>
</evidence>
<keyword evidence="5" id="KW-0539">Nucleus</keyword>
<accession>A0A177B0T8</accession>
<dbReference type="SMART" id="SM00544">
    <property type="entry name" value="MA3"/>
    <property type="match status" value="1"/>
</dbReference>
<evidence type="ECO:0000313" key="9">
    <source>
        <dbReference type="Proteomes" id="UP000078046"/>
    </source>
</evidence>
<dbReference type="InterPro" id="IPR016024">
    <property type="entry name" value="ARM-type_fold"/>
</dbReference>
<dbReference type="PANTHER" id="PTHR18034:SF3">
    <property type="entry name" value="PRE-MRNA-SPLICING FACTOR CWC22 HOMOLOG"/>
    <property type="match status" value="1"/>
</dbReference>
<evidence type="ECO:0000313" key="8">
    <source>
        <dbReference type="EMBL" id="OAF67897.1"/>
    </source>
</evidence>
<feature type="compositionally biased region" description="Acidic residues" evidence="6">
    <location>
        <begin position="304"/>
        <end position="324"/>
    </location>
</feature>
<evidence type="ECO:0000256" key="4">
    <source>
        <dbReference type="ARBA" id="ARBA00023187"/>
    </source>
</evidence>
<comment type="caution">
    <text evidence="8">The sequence shown here is derived from an EMBL/GenBank/DDBJ whole genome shotgun (WGS) entry which is preliminary data.</text>
</comment>
<proteinExistence type="inferred from homology"/>
<evidence type="ECO:0000259" key="7">
    <source>
        <dbReference type="PROSITE" id="PS51366"/>
    </source>
</evidence>
<comment type="similarity">
    <text evidence="2">Belongs to the CWC22 family.</text>
</comment>
<evidence type="ECO:0000256" key="6">
    <source>
        <dbReference type="SAM" id="MobiDB-lite"/>
    </source>
</evidence>
<dbReference type="InterPro" id="IPR003891">
    <property type="entry name" value="Initiation_fac_eIF4g_MI"/>
</dbReference>
<dbReference type="Gene3D" id="1.25.40.180">
    <property type="match status" value="1"/>
</dbReference>
<dbReference type="PROSITE" id="PS51366">
    <property type="entry name" value="MI"/>
    <property type="match status" value="1"/>
</dbReference>
<feature type="region of interest" description="Disordered" evidence="6">
    <location>
        <begin position="538"/>
        <end position="566"/>
    </location>
</feature>
<name>A0A177B0T8_9BILA</name>
<dbReference type="Proteomes" id="UP000078046">
    <property type="component" value="Unassembled WGS sequence"/>
</dbReference>
<sequence>MKMDKRQKNDNEKLQIKKRLPEKSVYIPPAKMRKQLEFLEKGSKEYQKMSWDSLKKSINGLINKVNVANIVNIARELFAENIIRGRGIMIKILMRAQKCSPMFSHVYAALVAILNSKFPVIGELLCKRLILQVRKAYKRNDKPILSSSLKFIAHLINQQVIHEILSLEILVLLLSKPSNDSVECAVGFLREVGAKLTVVSKKGLQAVFERLRSMLGNSESSVRIQYMIEVLFATRKDKFRDNPMVIEELDLIPETDDDQIMHLMHLQDSLDTCDKLDFFQFDPDFEKNEEEYNKCKAEILLGASDDESGSEEDENGDSDEENLPEDAIQDKTGTFMINFRRTIYLRIRSSLNFEEAAHKLLQMEIKPEHQEELCNMIIDCCAEERTYEKFYGMLAQRMCEVNEGYIAHFERIFGEQFTLIHRLETGKLRNVAKLYAHLLFSDTISWKVFEIVNLTEETTTSSSRIFLKILLQELCEFTGTEVAKKRFSDPENASHFCNMFPRYESKHTRFAINFYTSIGLGPLTEDLRKHLLNIKKKAENIRESSSSSSSEESEYTDESGSSSNSE</sequence>
<dbReference type="SUPFAM" id="SSF48371">
    <property type="entry name" value="ARM repeat"/>
    <property type="match status" value="1"/>
</dbReference>
<protein>
    <submittedName>
        <fullName evidence="8">Pre-mRNA-splicing factor CWC22</fullName>
    </submittedName>
</protein>
<keyword evidence="4" id="KW-0508">mRNA splicing</keyword>
<evidence type="ECO:0000256" key="5">
    <source>
        <dbReference type="ARBA" id="ARBA00023242"/>
    </source>
</evidence>
<feature type="region of interest" description="Disordered" evidence="6">
    <location>
        <begin position="303"/>
        <end position="327"/>
    </location>
</feature>
<reference evidence="8 9" key="1">
    <citation type="submission" date="2016-04" db="EMBL/GenBank/DDBJ databases">
        <title>The genome of Intoshia linei affirms orthonectids as highly simplified spiralians.</title>
        <authorList>
            <person name="Mikhailov K.V."/>
            <person name="Slusarev G.S."/>
            <person name="Nikitin M.A."/>
            <person name="Logacheva M.D."/>
            <person name="Penin A."/>
            <person name="Aleoshin V."/>
            <person name="Panchin Y.V."/>
        </authorList>
    </citation>
    <scope>NUCLEOTIDE SEQUENCE [LARGE SCALE GENOMIC DNA]</scope>
    <source>
        <strain evidence="8">Intl2013</strain>
        <tissue evidence="8">Whole animal</tissue>
    </source>
</reference>
<dbReference type="GO" id="GO:0071013">
    <property type="term" value="C:catalytic step 2 spliceosome"/>
    <property type="evidence" value="ECO:0007669"/>
    <property type="project" value="TreeGrafter"/>
</dbReference>
<evidence type="ECO:0000256" key="1">
    <source>
        <dbReference type="ARBA" id="ARBA00004123"/>
    </source>
</evidence>
<dbReference type="SMART" id="SM00543">
    <property type="entry name" value="MIF4G"/>
    <property type="match status" value="1"/>
</dbReference>
<dbReference type="AlphaFoldDB" id="A0A177B0T8"/>
<evidence type="ECO:0000256" key="2">
    <source>
        <dbReference type="ARBA" id="ARBA00006856"/>
    </source>
</evidence>
<dbReference type="Pfam" id="PF02854">
    <property type="entry name" value="MIF4G"/>
    <property type="match status" value="1"/>
</dbReference>
<gene>
    <name evidence="8" type="ORF">A3Q56_04393</name>
</gene>
<dbReference type="GO" id="GO:0000398">
    <property type="term" value="P:mRNA splicing, via spliceosome"/>
    <property type="evidence" value="ECO:0007669"/>
    <property type="project" value="TreeGrafter"/>
</dbReference>
<keyword evidence="3" id="KW-0507">mRNA processing</keyword>
<dbReference type="EMBL" id="LWCA01000552">
    <property type="protein sequence ID" value="OAF67897.1"/>
    <property type="molecule type" value="Genomic_DNA"/>
</dbReference>
<dbReference type="InterPro" id="IPR003890">
    <property type="entry name" value="MIF4G-like_typ-3"/>
</dbReference>
<dbReference type="GO" id="GO:0003723">
    <property type="term" value="F:RNA binding"/>
    <property type="evidence" value="ECO:0007669"/>
    <property type="project" value="InterPro"/>
</dbReference>
<comment type="subcellular location">
    <subcellularLocation>
        <location evidence="1">Nucleus</location>
    </subcellularLocation>
</comment>
<dbReference type="PANTHER" id="PTHR18034">
    <property type="entry name" value="CELL CYCLE CONTROL PROTEIN CWF22-RELATED"/>
    <property type="match status" value="1"/>
</dbReference>
<organism evidence="8 9">
    <name type="scientific">Intoshia linei</name>
    <dbReference type="NCBI Taxonomy" id="1819745"/>
    <lineage>
        <taxon>Eukaryota</taxon>
        <taxon>Metazoa</taxon>
        <taxon>Spiralia</taxon>
        <taxon>Lophotrochozoa</taxon>
        <taxon>Mesozoa</taxon>
        <taxon>Orthonectida</taxon>
        <taxon>Rhopaluridae</taxon>
        <taxon>Intoshia</taxon>
    </lineage>
</organism>
<dbReference type="OrthoDB" id="1924287at2759"/>
<dbReference type="Pfam" id="PF02847">
    <property type="entry name" value="MA3"/>
    <property type="match status" value="1"/>
</dbReference>
<dbReference type="InterPro" id="IPR050781">
    <property type="entry name" value="CWC22_splicing_factor"/>
</dbReference>
<keyword evidence="9" id="KW-1185">Reference proteome</keyword>
<feature type="domain" description="MI" evidence="7">
    <location>
        <begin position="338"/>
        <end position="454"/>
    </location>
</feature>